<sequence>MDYLLMYAVLAIQLGVHVNGYNIDIGTPLIFRGDKDEEFGYKVIQHKERNKNWILVSAPKAGDNGEVYKCRVRAVESKTLNEYERIALPLKGDVDKDDKMQRGMSFVKDESSQKLTVCGPTGTVTCGDNDFSRSICYIINQYLDYEDSFLLGQKECPSAPSDMVMLIDGSGSVMDSDFVSIKSFIKEIISSFKEKNTQVFFTVNVGTKNCCLKCCILK</sequence>
<dbReference type="PANTHER" id="PTHR23220:SF134">
    <property type="entry name" value="INTEGRIN ALPHA-2 DOMAIN-CONTAINING PROTEIN"/>
    <property type="match status" value="1"/>
</dbReference>
<feature type="domain" description="VWFA" evidence="2">
    <location>
        <begin position="162"/>
        <end position="206"/>
    </location>
</feature>
<dbReference type="InterPro" id="IPR036465">
    <property type="entry name" value="vWFA_dom_sf"/>
</dbReference>
<dbReference type="Gene3D" id="2.130.10.130">
    <property type="entry name" value="Integrin alpha, N-terminal"/>
    <property type="match status" value="1"/>
</dbReference>
<dbReference type="SUPFAM" id="SSF53300">
    <property type="entry name" value="vWA-like"/>
    <property type="match status" value="1"/>
</dbReference>
<dbReference type="Proteomes" id="UP000694388">
    <property type="component" value="Unplaced"/>
</dbReference>
<dbReference type="GO" id="GO:0008305">
    <property type="term" value="C:integrin complex"/>
    <property type="evidence" value="ECO:0007669"/>
    <property type="project" value="TreeGrafter"/>
</dbReference>
<reference evidence="3" key="2">
    <citation type="submission" date="2025-09" db="UniProtKB">
        <authorList>
            <consortium name="Ensembl"/>
        </authorList>
    </citation>
    <scope>IDENTIFICATION</scope>
</reference>
<dbReference type="GO" id="GO:0009897">
    <property type="term" value="C:external side of plasma membrane"/>
    <property type="evidence" value="ECO:0007669"/>
    <property type="project" value="TreeGrafter"/>
</dbReference>
<dbReference type="PROSITE" id="PS50234">
    <property type="entry name" value="VWFA"/>
    <property type="match status" value="1"/>
</dbReference>
<dbReference type="GeneTree" id="ENSGT00940000154838"/>
<feature type="signal peptide" evidence="1">
    <location>
        <begin position="1"/>
        <end position="20"/>
    </location>
</feature>
<keyword evidence="1" id="KW-0732">Signal</keyword>
<evidence type="ECO:0000259" key="2">
    <source>
        <dbReference type="PROSITE" id="PS50234"/>
    </source>
</evidence>
<evidence type="ECO:0000313" key="3">
    <source>
        <dbReference type="Ensembl" id="ENSEBUP00000022580.1"/>
    </source>
</evidence>
<protein>
    <recommendedName>
        <fullName evidence="2">VWFA domain-containing protein</fullName>
    </recommendedName>
</protein>
<dbReference type="GO" id="GO:0005178">
    <property type="term" value="F:integrin binding"/>
    <property type="evidence" value="ECO:0007669"/>
    <property type="project" value="TreeGrafter"/>
</dbReference>
<dbReference type="OMA" id="SICYIIN"/>
<evidence type="ECO:0000256" key="1">
    <source>
        <dbReference type="SAM" id="SignalP"/>
    </source>
</evidence>
<organism evidence="3 4">
    <name type="scientific">Eptatretus burgeri</name>
    <name type="common">Inshore hagfish</name>
    <dbReference type="NCBI Taxonomy" id="7764"/>
    <lineage>
        <taxon>Eukaryota</taxon>
        <taxon>Metazoa</taxon>
        <taxon>Chordata</taxon>
        <taxon>Craniata</taxon>
        <taxon>Vertebrata</taxon>
        <taxon>Cyclostomata</taxon>
        <taxon>Myxini</taxon>
        <taxon>Myxiniformes</taxon>
        <taxon>Myxinidae</taxon>
        <taxon>Eptatretinae</taxon>
        <taxon>Eptatretus</taxon>
    </lineage>
</organism>
<dbReference type="InterPro" id="IPR002035">
    <property type="entry name" value="VWF_A"/>
</dbReference>
<keyword evidence="4" id="KW-1185">Reference proteome</keyword>
<dbReference type="GO" id="GO:0007160">
    <property type="term" value="P:cell-matrix adhesion"/>
    <property type="evidence" value="ECO:0007669"/>
    <property type="project" value="TreeGrafter"/>
</dbReference>
<dbReference type="GO" id="GO:0033627">
    <property type="term" value="P:cell adhesion mediated by integrin"/>
    <property type="evidence" value="ECO:0007669"/>
    <property type="project" value="TreeGrafter"/>
</dbReference>
<feature type="chain" id="PRO_5034983934" description="VWFA domain-containing protein" evidence="1">
    <location>
        <begin position="21"/>
        <end position="218"/>
    </location>
</feature>
<dbReference type="InterPro" id="IPR028994">
    <property type="entry name" value="Integrin_alpha_N"/>
</dbReference>
<proteinExistence type="predicted"/>
<dbReference type="Ensembl" id="ENSEBUT00000023156.1">
    <property type="protein sequence ID" value="ENSEBUP00000022580.1"/>
    <property type="gene ID" value="ENSEBUG00000013912.1"/>
</dbReference>
<dbReference type="AlphaFoldDB" id="A0A8C4R146"/>
<reference evidence="3" key="1">
    <citation type="submission" date="2025-08" db="UniProtKB">
        <authorList>
            <consortium name="Ensembl"/>
        </authorList>
    </citation>
    <scope>IDENTIFICATION</scope>
</reference>
<accession>A0A8C4R146</accession>
<dbReference type="Pfam" id="PF00092">
    <property type="entry name" value="VWA"/>
    <property type="match status" value="1"/>
</dbReference>
<evidence type="ECO:0000313" key="4">
    <source>
        <dbReference type="Proteomes" id="UP000694388"/>
    </source>
</evidence>
<name>A0A8C4R146_EPTBU</name>
<dbReference type="GO" id="GO:0007229">
    <property type="term" value="P:integrin-mediated signaling pathway"/>
    <property type="evidence" value="ECO:0007669"/>
    <property type="project" value="TreeGrafter"/>
</dbReference>
<dbReference type="PANTHER" id="PTHR23220">
    <property type="entry name" value="INTEGRIN ALPHA"/>
    <property type="match status" value="1"/>
</dbReference>
<dbReference type="GO" id="GO:0098609">
    <property type="term" value="P:cell-cell adhesion"/>
    <property type="evidence" value="ECO:0007669"/>
    <property type="project" value="TreeGrafter"/>
</dbReference>